<dbReference type="EMBL" id="CP111026">
    <property type="protein sequence ID" value="WAR27981.1"/>
    <property type="molecule type" value="Genomic_DNA"/>
</dbReference>
<accession>A0ABY7G4M4</accession>
<dbReference type="PANTHER" id="PTHR46333:SF2">
    <property type="entry name" value="CYTOKINESIS PROTEIN 3"/>
    <property type="match status" value="1"/>
</dbReference>
<name>A0ABY7G4M4_MYAAR</name>
<evidence type="ECO:0000313" key="3">
    <source>
        <dbReference type="EMBL" id="WAR27981.1"/>
    </source>
</evidence>
<dbReference type="Proteomes" id="UP001164746">
    <property type="component" value="Chromosome 15"/>
</dbReference>
<dbReference type="InterPro" id="IPR002931">
    <property type="entry name" value="Transglutaminase-like"/>
</dbReference>
<feature type="compositionally biased region" description="Polar residues" evidence="1">
    <location>
        <begin position="56"/>
        <end position="68"/>
    </location>
</feature>
<dbReference type="Pfam" id="PF01841">
    <property type="entry name" value="Transglut_core"/>
    <property type="match status" value="1"/>
</dbReference>
<feature type="compositionally biased region" description="Basic and acidic residues" evidence="1">
    <location>
        <begin position="1"/>
        <end position="25"/>
    </location>
</feature>
<dbReference type="InterPro" id="IPR052557">
    <property type="entry name" value="CAP/Cytokinesis_protein"/>
</dbReference>
<dbReference type="InterPro" id="IPR038765">
    <property type="entry name" value="Papain-like_cys_pep_sf"/>
</dbReference>
<dbReference type="Gene3D" id="3.10.620.30">
    <property type="match status" value="1"/>
</dbReference>
<proteinExistence type="predicted"/>
<feature type="region of interest" description="Disordered" evidence="1">
    <location>
        <begin position="1"/>
        <end position="74"/>
    </location>
</feature>
<evidence type="ECO:0000256" key="1">
    <source>
        <dbReference type="SAM" id="MobiDB-lite"/>
    </source>
</evidence>
<dbReference type="PANTHER" id="PTHR46333">
    <property type="entry name" value="CYTOKINESIS PROTEIN 3"/>
    <property type="match status" value="1"/>
</dbReference>
<sequence length="299" mass="33465">MTRKAKDANGEETAKLLANRDEEGNIRLYEPGQEPTIWKKVESSITSKDSLDRPSSLDSQTGRGSSYTEQEKTYTTTFPRTTYTNKQSFTSDDDLVLPVSSVSEALPVTKDNLKTLVEYLVSITTTSIGKARAFYIWIPHNINYDTSGYFNRALLKPTDPASALANRLTVCEGYYRLFEAFCSEFDIPVKIIGGYAKAYGCQPGEDVTENSQNAHAWNAIYLDSDWFLVDVTWGAGFVKSKERKFVRNGSFSEGVLEKKNIDSGSECSEQSGGRIYVEMEPSGVHWAGMTDRYQGCLYH</sequence>
<organism evidence="3 4">
    <name type="scientific">Mya arenaria</name>
    <name type="common">Soft-shell clam</name>
    <dbReference type="NCBI Taxonomy" id="6604"/>
    <lineage>
        <taxon>Eukaryota</taxon>
        <taxon>Metazoa</taxon>
        <taxon>Spiralia</taxon>
        <taxon>Lophotrochozoa</taxon>
        <taxon>Mollusca</taxon>
        <taxon>Bivalvia</taxon>
        <taxon>Autobranchia</taxon>
        <taxon>Heteroconchia</taxon>
        <taxon>Euheterodonta</taxon>
        <taxon>Imparidentia</taxon>
        <taxon>Neoheterodontei</taxon>
        <taxon>Myida</taxon>
        <taxon>Myoidea</taxon>
        <taxon>Myidae</taxon>
        <taxon>Mya</taxon>
    </lineage>
</organism>
<feature type="domain" description="Transglutaminase-like" evidence="2">
    <location>
        <begin position="163"/>
        <end position="233"/>
    </location>
</feature>
<gene>
    <name evidence="3" type="ORF">MAR_013685</name>
</gene>
<evidence type="ECO:0000313" key="4">
    <source>
        <dbReference type="Proteomes" id="UP001164746"/>
    </source>
</evidence>
<dbReference type="SMART" id="SM00460">
    <property type="entry name" value="TGc"/>
    <property type="match status" value="1"/>
</dbReference>
<evidence type="ECO:0000259" key="2">
    <source>
        <dbReference type="SMART" id="SM00460"/>
    </source>
</evidence>
<keyword evidence="4" id="KW-1185">Reference proteome</keyword>
<dbReference type="SUPFAM" id="SSF54001">
    <property type="entry name" value="Cysteine proteinases"/>
    <property type="match status" value="1"/>
</dbReference>
<reference evidence="3" key="1">
    <citation type="submission" date="2022-11" db="EMBL/GenBank/DDBJ databases">
        <title>Centuries of genome instability and evolution in soft-shell clam transmissible cancer (bioRxiv).</title>
        <authorList>
            <person name="Hart S.F.M."/>
            <person name="Yonemitsu M.A."/>
            <person name="Giersch R.M."/>
            <person name="Beal B.F."/>
            <person name="Arriagada G."/>
            <person name="Davis B.W."/>
            <person name="Ostrander E.A."/>
            <person name="Goff S.P."/>
            <person name="Metzger M.J."/>
        </authorList>
    </citation>
    <scope>NUCLEOTIDE SEQUENCE</scope>
    <source>
        <strain evidence="3">MELC-2E11</strain>
        <tissue evidence="3">Siphon/mantle</tissue>
    </source>
</reference>
<protein>
    <submittedName>
        <fullName evidence="3">KY-like protein</fullName>
    </submittedName>
</protein>